<evidence type="ECO:0000313" key="1">
    <source>
        <dbReference type="EMBL" id="KAA9150267.1"/>
    </source>
</evidence>
<dbReference type="EMBL" id="VMNW02000121">
    <property type="protein sequence ID" value="KAA9150267.1"/>
    <property type="molecule type" value="Genomic_DNA"/>
</dbReference>
<evidence type="ECO:0000313" key="2">
    <source>
        <dbReference type="Proteomes" id="UP000319769"/>
    </source>
</evidence>
<accession>A0A5N0ULA4</accession>
<organism evidence="1 2">
    <name type="scientific">Amycolatopsis acidicola</name>
    <dbReference type="NCBI Taxonomy" id="2596893"/>
    <lineage>
        <taxon>Bacteria</taxon>
        <taxon>Bacillati</taxon>
        <taxon>Actinomycetota</taxon>
        <taxon>Actinomycetes</taxon>
        <taxon>Pseudonocardiales</taxon>
        <taxon>Pseudonocardiaceae</taxon>
        <taxon>Amycolatopsis</taxon>
    </lineage>
</organism>
<proteinExistence type="predicted"/>
<gene>
    <name evidence="1" type="ORF">FPZ12_041575</name>
</gene>
<keyword evidence="2" id="KW-1185">Reference proteome</keyword>
<dbReference type="Proteomes" id="UP000319769">
    <property type="component" value="Unassembled WGS sequence"/>
</dbReference>
<comment type="caution">
    <text evidence="1">The sequence shown here is derived from an EMBL/GenBank/DDBJ whole genome shotgun (WGS) entry which is preliminary data.</text>
</comment>
<reference evidence="1" key="1">
    <citation type="submission" date="2019-09" db="EMBL/GenBank/DDBJ databases">
        <authorList>
            <person name="Teo W.F.A."/>
            <person name="Duangmal K."/>
        </authorList>
    </citation>
    <scope>NUCLEOTIDE SEQUENCE [LARGE SCALE GENOMIC DNA]</scope>
    <source>
        <strain evidence="1">K81G1</strain>
    </source>
</reference>
<name>A0A5N0ULA4_9PSEU</name>
<dbReference type="AlphaFoldDB" id="A0A5N0ULA4"/>
<protein>
    <submittedName>
        <fullName evidence="1">Uncharacterized protein</fullName>
    </submittedName>
</protein>
<sequence>MGDNGFPVDVLEETEAVLDERRRAVRAVASAATNAEDCALLLDALGLKATEGVTTVPGPRPGH</sequence>
<dbReference type="RefSeq" id="WP_144752316.1">
    <property type="nucleotide sequence ID" value="NZ_VMNW02000121.1"/>
</dbReference>